<dbReference type="Proteomes" id="UP001305702">
    <property type="component" value="Chromosome"/>
</dbReference>
<dbReference type="KEGG" id="paun:MJA45_18745"/>
<dbReference type="EC" id="3.1.3.-" evidence="3"/>
<proteinExistence type="predicted"/>
<dbReference type="GO" id="GO:0005829">
    <property type="term" value="C:cytosol"/>
    <property type="evidence" value="ECO:0007669"/>
    <property type="project" value="TreeGrafter"/>
</dbReference>
<evidence type="ECO:0000256" key="1">
    <source>
        <dbReference type="PIRSR" id="PIRSR613078-1"/>
    </source>
</evidence>
<dbReference type="Gene3D" id="3.40.50.1240">
    <property type="entry name" value="Phosphoglycerate mutase-like"/>
    <property type="match status" value="1"/>
</dbReference>
<gene>
    <name evidence="3" type="ORF">MJA45_18745</name>
</gene>
<reference evidence="3 4" key="1">
    <citation type="submission" date="2022-02" db="EMBL/GenBank/DDBJ databases">
        <title>Paenibacillus sp. MBLB1776 Whole Genome Shotgun Sequencing.</title>
        <authorList>
            <person name="Hwang C.Y."/>
            <person name="Cho E.-S."/>
            <person name="Seo M.-J."/>
        </authorList>
    </citation>
    <scope>NUCLEOTIDE SEQUENCE [LARGE SCALE GENOMIC DNA]</scope>
    <source>
        <strain evidence="3 4">MBLB1776</strain>
    </source>
</reference>
<evidence type="ECO:0000313" key="3">
    <source>
        <dbReference type="EMBL" id="WNQ09655.1"/>
    </source>
</evidence>
<dbReference type="InterPro" id="IPR013078">
    <property type="entry name" value="His_Pase_superF_clade-1"/>
</dbReference>
<feature type="active site" description="Proton donor/acceptor" evidence="1">
    <location>
        <position position="83"/>
    </location>
</feature>
<dbReference type="CDD" id="cd07067">
    <property type="entry name" value="HP_PGM_like"/>
    <property type="match status" value="1"/>
</dbReference>
<name>A0AA96RBQ2_9BACL</name>
<sequence>MVTSLFLTRHGETEWNLDGKIQGHKDSPLTMLGKQQAGWLCDALGSIQINAIYSSTSQRAYETAEILRGQREINIVKNERLMEINMGTWEGHERKHIETIYPDEYYVFSNTPHLYKPQNGGESFIQLQNRIIPTIRDIILEHIGKNVLIITHAISLKVIMAYFRGESLENLWAPPFMRHTALNKVVMDGSSVHIELYGDLSHCISLEA</sequence>
<feature type="binding site" evidence="2">
    <location>
        <begin position="9"/>
        <end position="16"/>
    </location>
    <ligand>
        <name>substrate</name>
    </ligand>
</feature>
<dbReference type="InterPro" id="IPR029033">
    <property type="entry name" value="His_PPase_superfam"/>
</dbReference>
<dbReference type="SUPFAM" id="SSF53254">
    <property type="entry name" value="Phosphoglycerate mutase-like"/>
    <property type="match status" value="1"/>
</dbReference>
<dbReference type="PANTHER" id="PTHR10606:SF32">
    <property type="entry name" value="6-PHOSPHOFRUCTO-2-KINASE 1"/>
    <property type="match status" value="1"/>
</dbReference>
<dbReference type="PANTHER" id="PTHR10606">
    <property type="entry name" value="6-PHOSPHOFRUCTO-2-KINASE/FRUCTOSE-2,6-BISPHOSPHATASE"/>
    <property type="match status" value="1"/>
</dbReference>
<dbReference type="PROSITE" id="PS00175">
    <property type="entry name" value="PG_MUTASE"/>
    <property type="match status" value="1"/>
</dbReference>
<feature type="active site" description="Tele-phosphohistidine intermediate" evidence="1">
    <location>
        <position position="10"/>
    </location>
</feature>
<dbReference type="InterPro" id="IPR001345">
    <property type="entry name" value="PG/BPGM_mutase_AS"/>
</dbReference>
<feature type="binding site" evidence="2">
    <location>
        <position position="59"/>
    </location>
    <ligand>
        <name>substrate</name>
    </ligand>
</feature>
<keyword evidence="3" id="KW-0378">Hydrolase</keyword>
<protein>
    <submittedName>
        <fullName evidence="3">Histidine phosphatase family protein</fullName>
        <ecNumber evidence="3">3.1.3.-</ecNumber>
    </submittedName>
</protein>
<dbReference type="EMBL" id="CP130318">
    <property type="protein sequence ID" value="WNQ09655.1"/>
    <property type="molecule type" value="Genomic_DNA"/>
</dbReference>
<dbReference type="AlphaFoldDB" id="A0AA96RBQ2"/>
<dbReference type="GO" id="GO:0016787">
    <property type="term" value="F:hydrolase activity"/>
    <property type="evidence" value="ECO:0007669"/>
    <property type="project" value="UniProtKB-KW"/>
</dbReference>
<evidence type="ECO:0000256" key="2">
    <source>
        <dbReference type="PIRSR" id="PIRSR613078-2"/>
    </source>
</evidence>
<dbReference type="SMART" id="SM00855">
    <property type="entry name" value="PGAM"/>
    <property type="match status" value="1"/>
</dbReference>
<evidence type="ECO:0000313" key="4">
    <source>
        <dbReference type="Proteomes" id="UP001305702"/>
    </source>
</evidence>
<dbReference type="PIRSF" id="PIRSF000709">
    <property type="entry name" value="6PFK_2-Ptase"/>
    <property type="match status" value="1"/>
</dbReference>
<dbReference type="Pfam" id="PF00300">
    <property type="entry name" value="His_Phos_1"/>
    <property type="match status" value="1"/>
</dbReference>
<dbReference type="GO" id="GO:0005524">
    <property type="term" value="F:ATP binding"/>
    <property type="evidence" value="ECO:0007669"/>
    <property type="project" value="InterPro"/>
</dbReference>
<organism evidence="3 4">
    <name type="scientific">Paenibacillus aurantius</name>
    <dbReference type="NCBI Taxonomy" id="2918900"/>
    <lineage>
        <taxon>Bacteria</taxon>
        <taxon>Bacillati</taxon>
        <taxon>Bacillota</taxon>
        <taxon>Bacilli</taxon>
        <taxon>Bacillales</taxon>
        <taxon>Paenibacillaceae</taxon>
        <taxon>Paenibacillus</taxon>
    </lineage>
</organism>
<accession>A0AA96RBQ2</accession>
<keyword evidence="4" id="KW-1185">Reference proteome</keyword>
<dbReference type="GO" id="GO:0003873">
    <property type="term" value="F:6-phosphofructo-2-kinase activity"/>
    <property type="evidence" value="ECO:0007669"/>
    <property type="project" value="TreeGrafter"/>
</dbReference>
<dbReference type="GO" id="GO:0006003">
    <property type="term" value="P:fructose 2,6-bisphosphate metabolic process"/>
    <property type="evidence" value="ECO:0007669"/>
    <property type="project" value="InterPro"/>
</dbReference>
<dbReference type="InterPro" id="IPR003094">
    <property type="entry name" value="6Pfruct_kin"/>
</dbReference>